<feature type="domain" description="Xylanolytic transcriptional activator regulatory" evidence="4">
    <location>
        <begin position="9"/>
        <end position="83"/>
    </location>
</feature>
<keyword evidence="1" id="KW-0539">Nucleus</keyword>
<dbReference type="HOGENOM" id="CLU_559067_0_0_1"/>
<keyword evidence="3" id="KW-0732">Signal</keyword>
<dbReference type="GO" id="GO:0008270">
    <property type="term" value="F:zinc ion binding"/>
    <property type="evidence" value="ECO:0007669"/>
    <property type="project" value="InterPro"/>
</dbReference>
<dbReference type="OMA" id="YWANLAS"/>
<evidence type="ECO:0000259" key="4">
    <source>
        <dbReference type="SMART" id="SM00906"/>
    </source>
</evidence>
<dbReference type="CDD" id="cd12148">
    <property type="entry name" value="fungal_TF_MHR"/>
    <property type="match status" value="1"/>
</dbReference>
<keyword evidence="6" id="KW-1185">Reference proteome</keyword>
<dbReference type="PANTHER" id="PTHR46910">
    <property type="entry name" value="TRANSCRIPTION FACTOR PDR1"/>
    <property type="match status" value="1"/>
</dbReference>
<evidence type="ECO:0000256" key="1">
    <source>
        <dbReference type="ARBA" id="ARBA00023242"/>
    </source>
</evidence>
<gene>
    <name evidence="5" type="primary">Mo05433</name>
    <name evidence="5" type="ORF">E5Q_05433</name>
</gene>
<reference evidence="5 6" key="1">
    <citation type="journal article" date="2011" name="J. Gen. Appl. Microbiol.">
        <title>Draft genome sequencing of the enigmatic basidiomycete Mixia osmundae.</title>
        <authorList>
            <person name="Nishida H."/>
            <person name="Nagatsuka Y."/>
            <person name="Sugiyama J."/>
        </authorList>
    </citation>
    <scope>NUCLEOTIDE SEQUENCE [LARGE SCALE GENOMIC DNA]</scope>
    <source>
        <strain evidence="6">CBS 9802 / IAM 14324 / JCM 22182 / KY 12970</strain>
    </source>
</reference>
<dbReference type="PANTHER" id="PTHR46910:SF38">
    <property type="entry name" value="ZN(2)-C6 FUNGAL-TYPE DOMAIN-CONTAINING PROTEIN"/>
    <property type="match status" value="1"/>
</dbReference>
<dbReference type="Proteomes" id="UP000009131">
    <property type="component" value="Unassembled WGS sequence"/>
</dbReference>
<feature type="compositionally biased region" description="Basic and acidic residues" evidence="2">
    <location>
        <begin position="321"/>
        <end position="337"/>
    </location>
</feature>
<dbReference type="InParanoid" id="G7E7D5"/>
<feature type="chain" id="PRO_5009955809" description="Xylanolytic transcriptional activator regulatory domain-containing protein" evidence="3">
    <location>
        <begin position="21"/>
        <end position="488"/>
    </location>
</feature>
<feature type="signal peptide" evidence="3">
    <location>
        <begin position="1"/>
        <end position="20"/>
    </location>
</feature>
<evidence type="ECO:0000256" key="2">
    <source>
        <dbReference type="SAM" id="MobiDB-lite"/>
    </source>
</evidence>
<proteinExistence type="predicted"/>
<dbReference type="GO" id="GO:0006351">
    <property type="term" value="P:DNA-templated transcription"/>
    <property type="evidence" value="ECO:0007669"/>
    <property type="project" value="InterPro"/>
</dbReference>
<evidence type="ECO:0000256" key="3">
    <source>
        <dbReference type="SAM" id="SignalP"/>
    </source>
</evidence>
<dbReference type="Pfam" id="PF04082">
    <property type="entry name" value="Fungal_trans"/>
    <property type="match status" value="1"/>
</dbReference>
<protein>
    <recommendedName>
        <fullName evidence="4">Xylanolytic transcriptional activator regulatory domain-containing protein</fullName>
    </recommendedName>
</protein>
<sequence>MGSNSLISAWITLGLVVRRAQDLGCQRQNNQIWTTTVLRDQLRKRLFWTIYIADRKLSAVLGRPLALHDEDIDVELPLEIDDAALTQLSNEEISPATSSPNLITGLNCQVRLAQICGRALNTVYSIKRDSKKNNEPVDLKPIAGLDSALNEWLSNLPAHLQWDPKRAHRTFGVQSAECLLNYYELQILVHRDLLAPEQRTDIGYPSLAICTNAARSIAHLLEGTRRAQLLERCWLTAPFAAISALLILLVNRSSPSAYRGLSGSSLMEMPKLVDALGVLAQRTFVAQRLYAKIKVNMTMHGSGPDSEIKRAREASTGPPLQHEDVNDVPPRKRERQPELVVPDASSNTRDLRMDTFNRDPCFGLSSTSPTTATQASSAASQPSSAAFYEQMLSLSDFTPFSQTDTHHQPPVESGLTDTSTVGYGTGSRITTNLGHSQHGRFSTYQAPATPPLVFNNDWFDQPQYWANLASAYASPSQFNAYSAFQSPP</sequence>
<evidence type="ECO:0000313" key="5">
    <source>
        <dbReference type="EMBL" id="GAA98745.1"/>
    </source>
</evidence>
<name>G7E7D5_MIXOS</name>
<feature type="compositionally biased region" description="Low complexity" evidence="2">
    <location>
        <begin position="365"/>
        <end position="380"/>
    </location>
</feature>
<evidence type="ECO:0000313" key="6">
    <source>
        <dbReference type="Proteomes" id="UP000009131"/>
    </source>
</evidence>
<dbReference type="eggNOG" id="ENOG502QSY2">
    <property type="taxonomic scope" value="Eukaryota"/>
</dbReference>
<dbReference type="GO" id="GO:0003700">
    <property type="term" value="F:DNA-binding transcription factor activity"/>
    <property type="evidence" value="ECO:0007669"/>
    <property type="project" value="InterPro"/>
</dbReference>
<dbReference type="OrthoDB" id="4456959at2759"/>
<dbReference type="SMART" id="SM00906">
    <property type="entry name" value="Fungal_trans"/>
    <property type="match status" value="1"/>
</dbReference>
<dbReference type="EMBL" id="BABT02000164">
    <property type="protein sequence ID" value="GAA98745.1"/>
    <property type="molecule type" value="Genomic_DNA"/>
</dbReference>
<organism evidence="5 6">
    <name type="scientific">Mixia osmundae (strain CBS 9802 / IAM 14324 / JCM 22182 / KY 12970)</name>
    <dbReference type="NCBI Taxonomy" id="764103"/>
    <lineage>
        <taxon>Eukaryota</taxon>
        <taxon>Fungi</taxon>
        <taxon>Dikarya</taxon>
        <taxon>Basidiomycota</taxon>
        <taxon>Pucciniomycotina</taxon>
        <taxon>Mixiomycetes</taxon>
        <taxon>Mixiales</taxon>
        <taxon>Mixiaceae</taxon>
        <taxon>Mixia</taxon>
    </lineage>
</organism>
<dbReference type="STRING" id="764103.G7E7D5"/>
<dbReference type="InterPro" id="IPR007219">
    <property type="entry name" value="XnlR_reg_dom"/>
</dbReference>
<dbReference type="GO" id="GO:0003677">
    <property type="term" value="F:DNA binding"/>
    <property type="evidence" value="ECO:0007669"/>
    <property type="project" value="InterPro"/>
</dbReference>
<accession>G7E7D5</accession>
<feature type="region of interest" description="Disordered" evidence="2">
    <location>
        <begin position="301"/>
        <end position="380"/>
    </location>
</feature>
<reference evidence="5 6" key="2">
    <citation type="journal article" date="2012" name="Open Biol.">
        <title>Characteristics of nucleosomes and linker DNA regions on the genome of the basidiomycete Mixia osmundae revealed by mono- and dinucleosome mapping.</title>
        <authorList>
            <person name="Nishida H."/>
            <person name="Kondo S."/>
            <person name="Matsumoto T."/>
            <person name="Suzuki Y."/>
            <person name="Yoshikawa H."/>
            <person name="Taylor T.D."/>
            <person name="Sugiyama J."/>
        </authorList>
    </citation>
    <scope>NUCLEOTIDE SEQUENCE [LARGE SCALE GENOMIC DNA]</scope>
    <source>
        <strain evidence="6">CBS 9802 / IAM 14324 / JCM 22182 / KY 12970</strain>
    </source>
</reference>
<comment type="caution">
    <text evidence="5">The sequence shown here is derived from an EMBL/GenBank/DDBJ whole genome shotgun (WGS) entry which is preliminary data.</text>
</comment>
<dbReference type="InterPro" id="IPR050987">
    <property type="entry name" value="AtrR-like"/>
</dbReference>
<dbReference type="AlphaFoldDB" id="G7E7D5"/>
<dbReference type="RefSeq" id="XP_014567488.1">
    <property type="nucleotide sequence ID" value="XM_014712002.1"/>
</dbReference>